<dbReference type="Pfam" id="PF07813">
    <property type="entry name" value="LTXXQ"/>
    <property type="match status" value="1"/>
</dbReference>
<gene>
    <name evidence="1" type="ORF">TAGGR_1692</name>
</gene>
<sequence>MKYSAKVFTILLFSIVCYIFSISVVYGESQPKKEANPQVQPHAQPQVQPQVQRKTVLDFKEELKLTRDQEERIKKIIEGFQKREREISEKMRLLDGEIRKSLEENGEIKEIEKKVKELFQSRAEVVIEEIKAGREIDRVLNAEQREKLRKIRKGEKP</sequence>
<dbReference type="Proteomes" id="UP000054976">
    <property type="component" value="Unassembled WGS sequence"/>
</dbReference>
<dbReference type="EMBL" id="BCNO01000001">
    <property type="protein sequence ID" value="GAQ94508.1"/>
    <property type="molecule type" value="Genomic_DNA"/>
</dbReference>
<evidence type="ECO:0000313" key="1">
    <source>
        <dbReference type="EMBL" id="GAQ94508.1"/>
    </source>
</evidence>
<keyword evidence="2" id="KW-1185">Reference proteome</keyword>
<dbReference type="Gene3D" id="1.20.120.1490">
    <property type="match status" value="1"/>
</dbReference>
<reference evidence="2" key="1">
    <citation type="submission" date="2016-01" db="EMBL/GenBank/DDBJ databases">
        <title>Draft genome sequence of Thermodesulfovibrio aggregans strain TGE-P1.</title>
        <authorList>
            <person name="Sekiguchi Y."/>
            <person name="Ohashi A."/>
            <person name="Matsuura N."/>
            <person name="Tourlousse M.D."/>
        </authorList>
    </citation>
    <scope>NUCLEOTIDE SEQUENCE [LARGE SCALE GENOMIC DNA]</scope>
    <source>
        <strain evidence="2">TGE-P1</strain>
    </source>
</reference>
<dbReference type="STRING" id="86166.TAGGR_1692"/>
<comment type="caution">
    <text evidence="1">The sequence shown here is derived from an EMBL/GenBank/DDBJ whole genome shotgun (WGS) entry which is preliminary data.</text>
</comment>
<evidence type="ECO:0000313" key="2">
    <source>
        <dbReference type="Proteomes" id="UP000054976"/>
    </source>
</evidence>
<proteinExistence type="predicted"/>
<accession>A0A0U9HN60</accession>
<dbReference type="RefSeq" id="WP_059175952.1">
    <property type="nucleotide sequence ID" value="NZ_BCNO01000001.1"/>
</dbReference>
<dbReference type="InterPro" id="IPR012899">
    <property type="entry name" value="LTXXQ"/>
</dbReference>
<dbReference type="GO" id="GO:0042597">
    <property type="term" value="C:periplasmic space"/>
    <property type="evidence" value="ECO:0007669"/>
    <property type="project" value="InterPro"/>
</dbReference>
<dbReference type="OrthoDB" id="9867728at2"/>
<dbReference type="AlphaFoldDB" id="A0A0U9HN60"/>
<organism evidence="1 2">
    <name type="scientific">Thermodesulfovibrio aggregans</name>
    <dbReference type="NCBI Taxonomy" id="86166"/>
    <lineage>
        <taxon>Bacteria</taxon>
        <taxon>Pseudomonadati</taxon>
        <taxon>Nitrospirota</taxon>
        <taxon>Thermodesulfovibrionia</taxon>
        <taxon>Thermodesulfovibrionales</taxon>
        <taxon>Thermodesulfovibrionaceae</taxon>
        <taxon>Thermodesulfovibrio</taxon>
    </lineage>
</organism>
<protein>
    <submittedName>
        <fullName evidence="1">LTXXQ motif family protein</fullName>
    </submittedName>
</protein>
<name>A0A0U9HN60_9BACT</name>